<dbReference type="SUPFAM" id="SSF49464">
    <property type="entry name" value="Carboxypeptidase regulatory domain-like"/>
    <property type="match status" value="1"/>
</dbReference>
<dbReference type="Pfam" id="PF07715">
    <property type="entry name" value="Plug"/>
    <property type="match status" value="1"/>
</dbReference>
<evidence type="ECO:0000259" key="4">
    <source>
        <dbReference type="Pfam" id="PF07715"/>
    </source>
</evidence>
<protein>
    <submittedName>
        <fullName evidence="6">TonB-dependent receptor</fullName>
    </submittedName>
</protein>
<accession>A0ABT4UK29</accession>
<evidence type="ECO:0000259" key="5">
    <source>
        <dbReference type="Pfam" id="PF14905"/>
    </source>
</evidence>
<dbReference type="InterPro" id="IPR008969">
    <property type="entry name" value="CarboxyPept-like_regulatory"/>
</dbReference>
<dbReference type="SUPFAM" id="SSF56935">
    <property type="entry name" value="Porins"/>
    <property type="match status" value="1"/>
</dbReference>
<dbReference type="Pfam" id="PF14905">
    <property type="entry name" value="OMP_b-brl_3"/>
    <property type="match status" value="1"/>
</dbReference>
<dbReference type="Proteomes" id="UP001210231">
    <property type="component" value="Unassembled WGS sequence"/>
</dbReference>
<reference evidence="6 7" key="1">
    <citation type="submission" date="2022-12" db="EMBL/GenBank/DDBJ databases">
        <title>Chitinophagaceae gen. sp. nov., a new member of the family Chitinophagaceae, isolated from soil in a chemical factory.</title>
        <authorList>
            <person name="Ke Z."/>
        </authorList>
    </citation>
    <scope>NUCLEOTIDE SEQUENCE [LARGE SCALE GENOMIC DNA]</scope>
    <source>
        <strain evidence="6 7">LY-5</strain>
    </source>
</reference>
<dbReference type="EMBL" id="JAQGEF010000010">
    <property type="protein sequence ID" value="MDA3615189.1"/>
    <property type="molecule type" value="Genomic_DNA"/>
</dbReference>
<evidence type="ECO:0000256" key="1">
    <source>
        <dbReference type="ARBA" id="ARBA00004442"/>
    </source>
</evidence>
<evidence type="ECO:0000313" key="7">
    <source>
        <dbReference type="Proteomes" id="UP001210231"/>
    </source>
</evidence>
<dbReference type="Gene3D" id="2.170.130.10">
    <property type="entry name" value="TonB-dependent receptor, plug domain"/>
    <property type="match status" value="1"/>
</dbReference>
<keyword evidence="6" id="KW-0675">Receptor</keyword>
<name>A0ABT4UK29_9BACT</name>
<gene>
    <name evidence="6" type="ORF">O3P16_10255</name>
</gene>
<keyword evidence="2" id="KW-0472">Membrane</keyword>
<dbReference type="Gene3D" id="2.60.40.1120">
    <property type="entry name" value="Carboxypeptidase-like, regulatory domain"/>
    <property type="match status" value="1"/>
</dbReference>
<sequence>MVRLLLLSIVLLFAGKTGFSQNISVKGNVTDNDGKAVPFAGITIKQLPDSTIVKDTLTNEDGHFEIKLPGKNYVLIATFLGAESAPYPLKKGLPVIDLGNIKLLAPKEELETVVIQGRRKSTFEFKLDKRVFNVGDDVGSAAGNATEVLENIPSVTVDGEGNVSLRGSQNVRILVNGRPSSLVKDGNALQNLQSNMIERIEVITNASARYEAEGDVGIINIILKKNVQLGLNGSVTANTGYNPQAGVGVNLNYRKNKVNYFTNISANYREHPGTSNTYQRFSNADTSFIYNQDYKHTRINRRLNGLFGADIFFNDYNSLTASFMAEGGHGNQYTGRTYQDFDFSSVKTGETNRYESMREKEIAFESSLNYKKTFKNKPGMEWISQVNWNFEDENESSDYTQDYSTPNSATDFEKSQVISKEKNIIIQSDFVKPLGEEGKLEFGVRAGIRRIDNEFTYSQLLGSDWHYPTQFNDQYKYNENVYAGYAAYSNQFNKFGVLAGLRAEYSDITTEQKSSTANNSNRDYLNLFPSATISYSLTNRNKLQASYSRRIRRPGQWDLLPFTKFGDNREIRNGNPLLNPEFTDSYELSHLSNWNKGSFLVSVYHRHKTDVIERITEIDENGILRIIPQNLSVENSYGLETNLNYDFIKWFRMSTNFNFFRAITDGEYKGQDFKADTYTWTNRTTLNFTVNKWRAQTAFNYAAPRKNTQGKTLAMYHMDAGISRTIMNGKANVVMNVRDVFNTRKWRNIRNTPELYSRNEMQWRPRSFTLSINLRINQKIDTKKDLFKEDGGEG</sequence>
<dbReference type="Pfam" id="PF13620">
    <property type="entry name" value="CarboxypepD_reg"/>
    <property type="match status" value="1"/>
</dbReference>
<dbReference type="PANTHER" id="PTHR40980:SF4">
    <property type="entry name" value="TONB-DEPENDENT RECEPTOR-LIKE BETA-BARREL DOMAIN-CONTAINING PROTEIN"/>
    <property type="match status" value="1"/>
</dbReference>
<dbReference type="InterPro" id="IPR037066">
    <property type="entry name" value="Plug_dom_sf"/>
</dbReference>
<keyword evidence="7" id="KW-1185">Reference proteome</keyword>
<dbReference type="InterPro" id="IPR012910">
    <property type="entry name" value="Plug_dom"/>
</dbReference>
<evidence type="ECO:0000313" key="6">
    <source>
        <dbReference type="EMBL" id="MDA3615189.1"/>
    </source>
</evidence>
<keyword evidence="3" id="KW-0998">Cell outer membrane</keyword>
<proteinExistence type="predicted"/>
<dbReference type="RefSeq" id="WP_407031513.1">
    <property type="nucleotide sequence ID" value="NZ_JAQGEF010000010.1"/>
</dbReference>
<dbReference type="InterPro" id="IPR036942">
    <property type="entry name" value="Beta-barrel_TonB_sf"/>
</dbReference>
<dbReference type="InterPro" id="IPR041700">
    <property type="entry name" value="OMP_b-brl_3"/>
</dbReference>
<evidence type="ECO:0000256" key="2">
    <source>
        <dbReference type="ARBA" id="ARBA00023136"/>
    </source>
</evidence>
<dbReference type="PANTHER" id="PTHR40980">
    <property type="entry name" value="PLUG DOMAIN-CONTAINING PROTEIN"/>
    <property type="match status" value="1"/>
</dbReference>
<feature type="domain" description="Outer membrane protein beta-barrel" evidence="5">
    <location>
        <begin position="373"/>
        <end position="773"/>
    </location>
</feature>
<organism evidence="6 7">
    <name type="scientific">Polluticaenibacter yanchengensis</name>
    <dbReference type="NCBI Taxonomy" id="3014562"/>
    <lineage>
        <taxon>Bacteria</taxon>
        <taxon>Pseudomonadati</taxon>
        <taxon>Bacteroidota</taxon>
        <taxon>Chitinophagia</taxon>
        <taxon>Chitinophagales</taxon>
        <taxon>Chitinophagaceae</taxon>
        <taxon>Polluticaenibacter</taxon>
    </lineage>
</organism>
<comment type="caution">
    <text evidence="6">The sequence shown here is derived from an EMBL/GenBank/DDBJ whole genome shotgun (WGS) entry which is preliminary data.</text>
</comment>
<dbReference type="Gene3D" id="2.40.170.20">
    <property type="entry name" value="TonB-dependent receptor, beta-barrel domain"/>
    <property type="match status" value="1"/>
</dbReference>
<feature type="domain" description="TonB-dependent receptor plug" evidence="4">
    <location>
        <begin position="141"/>
        <end position="213"/>
    </location>
</feature>
<comment type="subcellular location">
    <subcellularLocation>
        <location evidence="1">Cell outer membrane</location>
    </subcellularLocation>
</comment>
<evidence type="ECO:0000256" key="3">
    <source>
        <dbReference type="ARBA" id="ARBA00023237"/>
    </source>
</evidence>